<dbReference type="InterPro" id="IPR013783">
    <property type="entry name" value="Ig-like_fold"/>
</dbReference>
<accession>E3TBJ6</accession>
<organism evidence="9">
    <name type="scientific">uncultured rumen bacterium</name>
    <dbReference type="NCBI Taxonomy" id="136703"/>
    <lineage>
        <taxon>Bacteria</taxon>
        <taxon>environmental samples</taxon>
    </lineage>
</organism>
<dbReference type="PANTHER" id="PTHR30620:SF16">
    <property type="entry name" value="LYSOSOMAL BETA GLUCOSIDASE"/>
    <property type="match status" value="1"/>
</dbReference>
<dbReference type="InterPro" id="IPR036881">
    <property type="entry name" value="Glyco_hydro_3_C_sf"/>
</dbReference>
<evidence type="ECO:0000256" key="3">
    <source>
        <dbReference type="ARBA" id="ARBA00012744"/>
    </source>
</evidence>
<feature type="domain" description="Fibronectin type III-like" evidence="8">
    <location>
        <begin position="690"/>
        <end position="759"/>
    </location>
</feature>
<evidence type="ECO:0000256" key="5">
    <source>
        <dbReference type="ARBA" id="ARBA00022801"/>
    </source>
</evidence>
<dbReference type="SMART" id="SM01217">
    <property type="entry name" value="Fn3_like"/>
    <property type="match status" value="1"/>
</dbReference>
<dbReference type="PANTHER" id="PTHR30620">
    <property type="entry name" value="PERIPLASMIC BETA-GLUCOSIDASE-RELATED"/>
    <property type="match status" value="1"/>
</dbReference>
<sequence>MKLLRTVLKATAFALAAAAVFGCQSAPQVKPAITPDEKVEAKVEQTLKGMTLEEKAGQMVQLSIGIITAQGQDDVDPAKMDVIFGKYKVGSILNVMNDRALSREKTAEFIAKIQESSMKHIGIPCIYGLDMIHGASYLTDGTLFPQEINLGATFNREFAAQMGHAMAYETRAAQCPWVFSPVMDLGRDPRWPRQWESFGEDPYLQAEMARIETVAIQGEDPNHVDLEHAAVSIKHFMGYGVPHTGKDRTPAYIVDNDLREKYFRPFKECFQAGALTAMVNSASINGVPTHANKKLLTGWVKEELGWDGMFVTDWADIDNLFTRDHVAADKREALALGINAGIDMIMDPYDPECCTAIIDLVKSGEIPMERIDDAVRRILRLKVRLGLFENPTWEHEYPEFASKDFAKQSYDAAVESEVLLKNEGILPLKGTERIFVTGPNANSLRTLNGGWSYTWQGNADAFVPQYNTILEALQQRFPRVTYSPGVEYDNAFGSWQSEDASGIAKAVAAARMADVIVACVGENTYCETPGNMDDLNLSENQKELVRRLAATGKPVILVLNEGRPRIIGDIEPLVKAVVDVMLPSNYGGDALAALLAGDENFSGKLPFTYAKHINSLHTYDYKVSEHREVMDGSYNYDAIMDVQWPFGFGLSYTDFAYSDFVLESPADFKAGDVLKVSVKVTNTGDRAGKEAVLLYSSDLVASLIPDVKRLRGFEKVALEPGETKTVTFEVPAHELAFVGADGLWRLEKGDFRLSCGGLGVMARCTETKVWETSNI</sequence>
<dbReference type="AlphaFoldDB" id="E3TBJ6"/>
<keyword evidence="6" id="KW-0326">Glycosidase</keyword>
<protein>
    <recommendedName>
        <fullName evidence="3">beta-glucosidase</fullName>
        <ecNumber evidence="3">3.2.1.21</ecNumber>
    </recommendedName>
</protein>
<dbReference type="InterPro" id="IPR002772">
    <property type="entry name" value="Glyco_hydro_3_C"/>
</dbReference>
<dbReference type="Pfam" id="PF01915">
    <property type="entry name" value="Glyco_hydro_3_C"/>
    <property type="match status" value="1"/>
</dbReference>
<dbReference type="Gene3D" id="3.20.20.300">
    <property type="entry name" value="Glycoside hydrolase, family 3, N-terminal domain"/>
    <property type="match status" value="1"/>
</dbReference>
<evidence type="ECO:0000256" key="7">
    <source>
        <dbReference type="SAM" id="SignalP"/>
    </source>
</evidence>
<evidence type="ECO:0000313" key="9">
    <source>
        <dbReference type="EMBL" id="ADO20357.1"/>
    </source>
</evidence>
<dbReference type="Gene3D" id="2.60.40.10">
    <property type="entry name" value="Immunoglobulins"/>
    <property type="match status" value="1"/>
</dbReference>
<feature type="signal peptide" evidence="7">
    <location>
        <begin position="1"/>
        <end position="25"/>
    </location>
</feature>
<dbReference type="InterPro" id="IPR036962">
    <property type="entry name" value="Glyco_hydro_3_N_sf"/>
</dbReference>
<evidence type="ECO:0000256" key="1">
    <source>
        <dbReference type="ARBA" id="ARBA00000448"/>
    </source>
</evidence>
<dbReference type="InterPro" id="IPR026891">
    <property type="entry name" value="Fn3-like"/>
</dbReference>
<dbReference type="SUPFAM" id="SSF51445">
    <property type="entry name" value="(Trans)glycosidases"/>
    <property type="match status" value="1"/>
</dbReference>
<comment type="catalytic activity">
    <reaction evidence="1">
        <text>Hydrolysis of terminal, non-reducing beta-D-glucosyl residues with release of beta-D-glucose.</text>
        <dbReference type="EC" id="3.2.1.21"/>
    </reaction>
</comment>
<name>E3TBJ6_9BACT</name>
<dbReference type="Gene3D" id="3.40.50.1700">
    <property type="entry name" value="Glycoside hydrolase family 3 C-terminal domain"/>
    <property type="match status" value="1"/>
</dbReference>
<dbReference type="Pfam" id="PF14310">
    <property type="entry name" value="Fn3-like"/>
    <property type="match status" value="1"/>
</dbReference>
<dbReference type="InterPro" id="IPR051915">
    <property type="entry name" value="Cellulose_Degrad_GH3"/>
</dbReference>
<keyword evidence="4 7" id="KW-0732">Signal</keyword>
<dbReference type="PROSITE" id="PS51257">
    <property type="entry name" value="PROKAR_LIPOPROTEIN"/>
    <property type="match status" value="1"/>
</dbReference>
<proteinExistence type="inferred from homology"/>
<reference evidence="9" key="1">
    <citation type="submission" date="2010-01" db="EMBL/GenBank/DDBJ databases">
        <title>gene cluster sequence.</title>
        <authorList>
            <person name="Zhou J."/>
            <person name="Chang L."/>
            <person name="Bao L."/>
        </authorList>
    </citation>
    <scope>NUCLEOTIDE SEQUENCE</scope>
</reference>
<evidence type="ECO:0000256" key="2">
    <source>
        <dbReference type="ARBA" id="ARBA00005336"/>
    </source>
</evidence>
<dbReference type="EMBL" id="GU573898">
    <property type="protein sequence ID" value="ADO20357.1"/>
    <property type="molecule type" value="Genomic_DNA"/>
</dbReference>
<dbReference type="CAZy" id="GH3">
    <property type="family name" value="Glycoside Hydrolase Family 3"/>
</dbReference>
<dbReference type="InterPro" id="IPR017853">
    <property type="entry name" value="GH"/>
</dbReference>
<evidence type="ECO:0000256" key="6">
    <source>
        <dbReference type="ARBA" id="ARBA00023295"/>
    </source>
</evidence>
<dbReference type="PRINTS" id="PR00133">
    <property type="entry name" value="GLHYDRLASE3"/>
</dbReference>
<dbReference type="EC" id="3.2.1.21" evidence="3"/>
<dbReference type="Pfam" id="PF00933">
    <property type="entry name" value="Glyco_hydro_3"/>
    <property type="match status" value="1"/>
</dbReference>
<evidence type="ECO:0000256" key="4">
    <source>
        <dbReference type="ARBA" id="ARBA00022729"/>
    </source>
</evidence>
<comment type="similarity">
    <text evidence="2">Belongs to the glycosyl hydrolase 3 family.</text>
</comment>
<evidence type="ECO:0000259" key="8">
    <source>
        <dbReference type="SMART" id="SM01217"/>
    </source>
</evidence>
<dbReference type="SUPFAM" id="SSF52279">
    <property type="entry name" value="Beta-D-glucan exohydrolase, C-terminal domain"/>
    <property type="match status" value="1"/>
</dbReference>
<dbReference type="GO" id="GO:0009251">
    <property type="term" value="P:glucan catabolic process"/>
    <property type="evidence" value="ECO:0007669"/>
    <property type="project" value="TreeGrafter"/>
</dbReference>
<dbReference type="GO" id="GO:0008422">
    <property type="term" value="F:beta-glucosidase activity"/>
    <property type="evidence" value="ECO:0007669"/>
    <property type="project" value="UniProtKB-EC"/>
</dbReference>
<feature type="chain" id="PRO_5003182262" description="beta-glucosidase" evidence="7">
    <location>
        <begin position="26"/>
        <end position="775"/>
    </location>
</feature>
<dbReference type="FunFam" id="3.20.20.300:FF:000007">
    <property type="entry name" value="Lysosomal beta glucosidase"/>
    <property type="match status" value="1"/>
</dbReference>
<dbReference type="InterPro" id="IPR001764">
    <property type="entry name" value="Glyco_hydro_3_N"/>
</dbReference>
<keyword evidence="5" id="KW-0378">Hydrolase</keyword>